<feature type="compositionally biased region" description="Low complexity" evidence="5">
    <location>
        <begin position="963"/>
        <end position="981"/>
    </location>
</feature>
<dbReference type="AlphaFoldDB" id="A0A9W6THG8"/>
<dbReference type="SUPFAM" id="SSF69322">
    <property type="entry name" value="Tricorn protease domain 2"/>
    <property type="match status" value="1"/>
</dbReference>
<feature type="domain" description="WDHD1 first WD40" evidence="8">
    <location>
        <begin position="52"/>
        <end position="329"/>
    </location>
</feature>
<evidence type="ECO:0000256" key="2">
    <source>
        <dbReference type="ARBA" id="ARBA00022574"/>
    </source>
</evidence>
<evidence type="ECO:0000259" key="8">
    <source>
        <dbReference type="Pfam" id="PF24817"/>
    </source>
</evidence>
<dbReference type="InterPro" id="IPR022100">
    <property type="entry name" value="WDHD1/CFT4_beta-prop_2nd"/>
</dbReference>
<dbReference type="PANTHER" id="PTHR19932">
    <property type="entry name" value="WD REPEAT AND HMG-BOX DNA BINDING PROTEIN"/>
    <property type="match status" value="1"/>
</dbReference>
<dbReference type="Pfam" id="PF12341">
    <property type="entry name" value="Mcl1_mid"/>
    <property type="match status" value="1"/>
</dbReference>
<dbReference type="SMART" id="SM00320">
    <property type="entry name" value="WD40"/>
    <property type="match status" value="2"/>
</dbReference>
<dbReference type="GO" id="GO:0043596">
    <property type="term" value="C:nuclear replication fork"/>
    <property type="evidence" value="ECO:0007669"/>
    <property type="project" value="TreeGrafter"/>
</dbReference>
<name>A0A9W6THG8_9STRA</name>
<accession>A0A9W6THG8</accession>
<dbReference type="EMBL" id="BSXW01000129">
    <property type="protein sequence ID" value="GMF12680.1"/>
    <property type="molecule type" value="Genomic_DNA"/>
</dbReference>
<feature type="compositionally biased region" description="Basic and acidic residues" evidence="5">
    <location>
        <begin position="915"/>
        <end position="928"/>
    </location>
</feature>
<feature type="compositionally biased region" description="Basic residues" evidence="5">
    <location>
        <begin position="1025"/>
        <end position="1034"/>
    </location>
</feature>
<evidence type="ECO:0000259" key="7">
    <source>
        <dbReference type="Pfam" id="PF20946"/>
    </source>
</evidence>
<dbReference type="Pfam" id="PF20946">
    <property type="entry name" value="Ctf4_C"/>
    <property type="match status" value="1"/>
</dbReference>
<dbReference type="InterPro" id="IPR015943">
    <property type="entry name" value="WD40/YVTN_repeat-like_dom_sf"/>
</dbReference>
<comment type="caution">
    <text evidence="9">The sequence shown here is derived from an EMBL/GenBank/DDBJ whole genome shotgun (WGS) entry which is preliminary data.</text>
</comment>
<protein>
    <submittedName>
        <fullName evidence="9">Unnamed protein product</fullName>
    </submittedName>
</protein>
<feature type="region of interest" description="Disordered" evidence="5">
    <location>
        <begin position="898"/>
        <end position="1034"/>
    </location>
</feature>
<sequence length="1034" mass="113210">MAGSAASFPLGAAAMESMKEIAVNVNGKGAMQLLTLRQPLKDGQVPAGRDVVFTSGEDGVLYVTDLATESSVLQAEVCEGFVPSFAVTPEQSRVLIVSEDDNNVASYSLPPDCQLDQLLRRSTVSIRQVACSAKFIAIADEEPVVRVLLRSDTEQVILAEGATGAIKSVVLDPQEKYLCASSEDATVRVFALDAAAQRATEAKSFKIKHGDIRNDDVLLRCAWQPGDDGKLLAVPADKGHVELFERDSWTSKDLLKLPISGSTVADVDILAFSPNGQYLAAATCAKEVFVWELASKTVLRKFKIDYPALGVQFANKMNALVVYHLGGKLAFVKDVIPAGHTPPQHTVGMPAASTSTSVKSSQSRKKPLNASAFVEDEAEVDGKHDDEDDEEVTFDDDNEARVEDIKASFGFGAAANVNNEDQAADESISVSAKPAAKSAHRWTSPLHTITEPFQPGSVTDPTGRSSAISLLAWTPEGEIEVIRGASMSENLVKVEFTDKSRRGFKFNDNYMFSMAFLDDYGAVFAVPRRPREDWEDLEAGSSESDVISSFVFYRPFESWASNSSWHKTLPEGEDAECVAAGREFCAVATSLQTLRIYTASGIDYALLRLPGRVVTMTAKESLLAVVYQGLHGTLHYQLLRIQVDSIRERVALVSKGDLPMTPPPRDVFASHKENEAIREDLSNWSKLTWLGFDDRQILYAVDSFSCVQALSPSLGWNWFPIGCVGNALQKKPEDRHGVFTLGVVNDSLLYFPLEKGSRAPKLRGNHRPVPGTFQLRTASFPKTSKKNEDASNGPMWQNVRLCGLEAIVNDINAAQIADQVVHEQAEMDKALILMMKTACTNDEPARVLDLAKCLHLEKSHQIAQKLAIHFSLRQLQSQLYELYRVKFEEPQRLEQEAAIHTSSQPRRQPPPHRSYSQEENGREVEPLRRARSILSRPPSTPPREDRQDEDTASVDDAREDKAPSSPKASSAPGQSKSSAAARVERSVAPANPFLKKSGGSAASPSSSKKSGLQRLAKFASPPPAKKQRRSSWKK</sequence>
<evidence type="ECO:0000259" key="6">
    <source>
        <dbReference type="Pfam" id="PF12341"/>
    </source>
</evidence>
<comment type="subcellular location">
    <subcellularLocation>
        <location evidence="1">Nucleus</location>
    </subcellularLocation>
</comment>
<dbReference type="Pfam" id="PF24817">
    <property type="entry name" value="WD40_WDHD1_1st"/>
    <property type="match status" value="1"/>
</dbReference>
<reference evidence="9" key="1">
    <citation type="submission" date="2023-04" db="EMBL/GenBank/DDBJ databases">
        <title>Phytophthora lilii NBRC 32176.</title>
        <authorList>
            <person name="Ichikawa N."/>
            <person name="Sato H."/>
            <person name="Tonouchi N."/>
        </authorList>
    </citation>
    <scope>NUCLEOTIDE SEQUENCE</scope>
    <source>
        <strain evidence="9">NBRC 32176</strain>
    </source>
</reference>
<evidence type="ECO:0000313" key="9">
    <source>
        <dbReference type="EMBL" id="GMF12680.1"/>
    </source>
</evidence>
<dbReference type="GO" id="GO:0006281">
    <property type="term" value="P:DNA repair"/>
    <property type="evidence" value="ECO:0007669"/>
    <property type="project" value="TreeGrafter"/>
</dbReference>
<dbReference type="GO" id="GO:0006261">
    <property type="term" value="P:DNA-templated DNA replication"/>
    <property type="evidence" value="ECO:0007669"/>
    <property type="project" value="TreeGrafter"/>
</dbReference>
<dbReference type="GO" id="GO:0003682">
    <property type="term" value="F:chromatin binding"/>
    <property type="evidence" value="ECO:0007669"/>
    <property type="project" value="TreeGrafter"/>
</dbReference>
<dbReference type="InterPro" id="IPR001680">
    <property type="entry name" value="WD40_rpt"/>
</dbReference>
<feature type="region of interest" description="Disordered" evidence="5">
    <location>
        <begin position="773"/>
        <end position="792"/>
    </location>
</feature>
<proteinExistence type="predicted"/>
<keyword evidence="2" id="KW-0853">WD repeat</keyword>
<dbReference type="PANTHER" id="PTHR19932:SF10">
    <property type="entry name" value="WD REPEAT AND HMG-BOX DNA-BINDING PROTEIN 1"/>
    <property type="match status" value="1"/>
</dbReference>
<feature type="compositionally biased region" description="Low complexity" evidence="5">
    <location>
        <begin position="995"/>
        <end position="1010"/>
    </location>
</feature>
<dbReference type="InterPro" id="IPR057646">
    <property type="entry name" value="WD40_WDHD1_1st"/>
</dbReference>
<keyword evidence="4" id="KW-0539">Nucleus</keyword>
<feature type="domain" description="WDHD1/CFT4 helical bundle" evidence="7">
    <location>
        <begin position="818"/>
        <end position="889"/>
    </location>
</feature>
<evidence type="ECO:0000256" key="3">
    <source>
        <dbReference type="ARBA" id="ARBA00022737"/>
    </source>
</evidence>
<keyword evidence="3" id="KW-0677">Repeat</keyword>
<dbReference type="Proteomes" id="UP001165083">
    <property type="component" value="Unassembled WGS sequence"/>
</dbReference>
<feature type="compositionally biased region" description="Acidic residues" evidence="5">
    <location>
        <begin position="386"/>
        <end position="398"/>
    </location>
</feature>
<evidence type="ECO:0000256" key="5">
    <source>
        <dbReference type="SAM" id="MobiDB-lite"/>
    </source>
</evidence>
<gene>
    <name evidence="9" type="ORF">Plil01_000325300</name>
</gene>
<feature type="domain" description="WDHD1/CFT4 second beta-propeller" evidence="6">
    <location>
        <begin position="451"/>
        <end position="774"/>
    </location>
</feature>
<evidence type="ECO:0000256" key="4">
    <source>
        <dbReference type="ARBA" id="ARBA00023242"/>
    </source>
</evidence>
<organism evidence="9 10">
    <name type="scientific">Phytophthora lilii</name>
    <dbReference type="NCBI Taxonomy" id="2077276"/>
    <lineage>
        <taxon>Eukaryota</taxon>
        <taxon>Sar</taxon>
        <taxon>Stramenopiles</taxon>
        <taxon>Oomycota</taxon>
        <taxon>Peronosporomycetes</taxon>
        <taxon>Peronosporales</taxon>
        <taxon>Peronosporaceae</taxon>
        <taxon>Phytophthora</taxon>
    </lineage>
</organism>
<dbReference type="GO" id="GO:0000278">
    <property type="term" value="P:mitotic cell cycle"/>
    <property type="evidence" value="ECO:0007669"/>
    <property type="project" value="TreeGrafter"/>
</dbReference>
<evidence type="ECO:0000313" key="10">
    <source>
        <dbReference type="Proteomes" id="UP001165083"/>
    </source>
</evidence>
<dbReference type="OrthoDB" id="427368at2759"/>
<feature type="region of interest" description="Disordered" evidence="5">
    <location>
        <begin position="342"/>
        <end position="398"/>
    </location>
</feature>
<keyword evidence="10" id="KW-1185">Reference proteome</keyword>
<dbReference type="Gene3D" id="2.130.10.10">
    <property type="entry name" value="YVTN repeat-like/Quinoprotein amine dehydrogenase"/>
    <property type="match status" value="2"/>
</dbReference>
<evidence type="ECO:0000256" key="1">
    <source>
        <dbReference type="ARBA" id="ARBA00004123"/>
    </source>
</evidence>
<dbReference type="InterPro" id="IPR048591">
    <property type="entry name" value="WDHD1/CFT4_hel"/>
</dbReference>